<dbReference type="PANTHER" id="PTHR47268:SF4">
    <property type="entry name" value="ACYLPHOSPHATASE"/>
    <property type="match status" value="1"/>
</dbReference>
<keyword evidence="8" id="KW-1185">Reference proteome</keyword>
<dbReference type="PROSITE" id="PS51160">
    <property type="entry name" value="ACYLPHOSPHATASE_3"/>
    <property type="match status" value="1"/>
</dbReference>
<dbReference type="EMBL" id="BJZO01000011">
    <property type="protein sequence ID" value="GEO80544.1"/>
    <property type="molecule type" value="Genomic_DNA"/>
</dbReference>
<accession>A0A512H537</accession>
<evidence type="ECO:0000313" key="7">
    <source>
        <dbReference type="EMBL" id="GEO80544.1"/>
    </source>
</evidence>
<proteinExistence type="inferred from homology"/>
<reference evidence="7 8" key="1">
    <citation type="submission" date="2019-07" db="EMBL/GenBank/DDBJ databases">
        <title>Whole genome shotgun sequence of Rhodospirillum oryzae NBRC 107573.</title>
        <authorList>
            <person name="Hosoyama A."/>
            <person name="Uohara A."/>
            <person name="Ohji S."/>
            <person name="Ichikawa N."/>
        </authorList>
    </citation>
    <scope>NUCLEOTIDE SEQUENCE [LARGE SCALE GENOMIC DNA]</scope>
    <source>
        <strain evidence="7 8">NBRC 107573</strain>
    </source>
</reference>
<dbReference type="GO" id="GO:0003998">
    <property type="term" value="F:acylphosphatase activity"/>
    <property type="evidence" value="ECO:0007669"/>
    <property type="project" value="UniProtKB-EC"/>
</dbReference>
<comment type="catalytic activity">
    <reaction evidence="3 4">
        <text>an acyl phosphate + H2O = a carboxylate + phosphate + H(+)</text>
        <dbReference type="Rhea" id="RHEA:14965"/>
        <dbReference type="ChEBI" id="CHEBI:15377"/>
        <dbReference type="ChEBI" id="CHEBI:15378"/>
        <dbReference type="ChEBI" id="CHEBI:29067"/>
        <dbReference type="ChEBI" id="CHEBI:43474"/>
        <dbReference type="ChEBI" id="CHEBI:59918"/>
        <dbReference type="EC" id="3.6.1.7"/>
    </reaction>
</comment>
<evidence type="ECO:0000256" key="5">
    <source>
        <dbReference type="RuleBase" id="RU004168"/>
    </source>
</evidence>
<protein>
    <recommendedName>
        <fullName evidence="2 4">acylphosphatase</fullName>
        <ecNumber evidence="2 4">3.6.1.7</ecNumber>
    </recommendedName>
</protein>
<comment type="caution">
    <text evidence="7">The sequence shown here is derived from an EMBL/GenBank/DDBJ whole genome shotgun (WGS) entry which is preliminary data.</text>
</comment>
<dbReference type="PRINTS" id="PR00112">
    <property type="entry name" value="ACYLPHPHTASE"/>
</dbReference>
<feature type="active site" evidence="4">
    <location>
        <position position="36"/>
    </location>
</feature>
<dbReference type="PANTHER" id="PTHR47268">
    <property type="entry name" value="ACYLPHOSPHATASE"/>
    <property type="match status" value="1"/>
</dbReference>
<organism evidence="7 8">
    <name type="scientific">Pararhodospirillum oryzae</name>
    <dbReference type="NCBI Taxonomy" id="478448"/>
    <lineage>
        <taxon>Bacteria</taxon>
        <taxon>Pseudomonadati</taxon>
        <taxon>Pseudomonadota</taxon>
        <taxon>Alphaproteobacteria</taxon>
        <taxon>Rhodospirillales</taxon>
        <taxon>Rhodospirillaceae</taxon>
        <taxon>Pararhodospirillum</taxon>
    </lineage>
</organism>
<dbReference type="Pfam" id="PF00708">
    <property type="entry name" value="Acylphosphatase"/>
    <property type="match status" value="1"/>
</dbReference>
<sequence>MKTVRASILGRVQGVWYRGWTVETATKLGLDGWVRNRADGSVEALFHGADDQVEAMIRACHQGPPAARVDAVLIEPASAPDRAGFRQLPTV</sequence>
<dbReference type="InterPro" id="IPR036046">
    <property type="entry name" value="Acylphosphatase-like_dom_sf"/>
</dbReference>
<evidence type="ECO:0000256" key="2">
    <source>
        <dbReference type="ARBA" id="ARBA00012150"/>
    </source>
</evidence>
<feature type="active site" evidence="4">
    <location>
        <position position="18"/>
    </location>
</feature>
<feature type="domain" description="Acylphosphatase-like" evidence="6">
    <location>
        <begin position="3"/>
        <end position="89"/>
    </location>
</feature>
<keyword evidence="4" id="KW-0378">Hydrolase</keyword>
<dbReference type="EC" id="3.6.1.7" evidence="2 4"/>
<evidence type="ECO:0000313" key="8">
    <source>
        <dbReference type="Proteomes" id="UP000321567"/>
    </source>
</evidence>
<gene>
    <name evidence="7" type="primary">acyP</name>
    <name evidence="7" type="ORF">ROR02_06750</name>
</gene>
<evidence type="ECO:0000256" key="1">
    <source>
        <dbReference type="ARBA" id="ARBA00005614"/>
    </source>
</evidence>
<evidence type="ECO:0000256" key="3">
    <source>
        <dbReference type="ARBA" id="ARBA00047645"/>
    </source>
</evidence>
<evidence type="ECO:0000259" key="6">
    <source>
        <dbReference type="PROSITE" id="PS51160"/>
    </source>
</evidence>
<name>A0A512H537_9PROT</name>
<dbReference type="InterPro" id="IPR020456">
    <property type="entry name" value="Acylphosphatase"/>
</dbReference>
<dbReference type="OrthoDB" id="5295388at2"/>
<dbReference type="InterPro" id="IPR017968">
    <property type="entry name" value="Acylphosphatase_CS"/>
</dbReference>
<evidence type="ECO:0000256" key="4">
    <source>
        <dbReference type="PROSITE-ProRule" id="PRU00520"/>
    </source>
</evidence>
<dbReference type="InterPro" id="IPR001792">
    <property type="entry name" value="Acylphosphatase-like_dom"/>
</dbReference>
<dbReference type="NCBIfam" id="NF010996">
    <property type="entry name" value="PRK14421.1"/>
    <property type="match status" value="1"/>
</dbReference>
<comment type="similarity">
    <text evidence="1 5">Belongs to the acylphosphatase family.</text>
</comment>
<dbReference type="PROSITE" id="PS00151">
    <property type="entry name" value="ACYLPHOSPHATASE_2"/>
    <property type="match status" value="1"/>
</dbReference>
<dbReference type="Gene3D" id="3.30.70.100">
    <property type="match status" value="1"/>
</dbReference>
<dbReference type="RefSeq" id="WP_147162598.1">
    <property type="nucleotide sequence ID" value="NZ_BJZO01000011.1"/>
</dbReference>
<dbReference type="Proteomes" id="UP000321567">
    <property type="component" value="Unassembled WGS sequence"/>
</dbReference>
<dbReference type="AlphaFoldDB" id="A0A512H537"/>
<dbReference type="SUPFAM" id="SSF54975">
    <property type="entry name" value="Acylphosphatase/BLUF domain-like"/>
    <property type="match status" value="1"/>
</dbReference>